<feature type="region of interest" description="Disordered" evidence="1">
    <location>
        <begin position="109"/>
        <end position="128"/>
    </location>
</feature>
<feature type="signal peptide" evidence="2">
    <location>
        <begin position="1"/>
        <end position="20"/>
    </location>
</feature>
<dbReference type="PROSITE" id="PS50911">
    <property type="entry name" value="CHAP"/>
    <property type="match status" value="1"/>
</dbReference>
<dbReference type="STRING" id="370526.SAMN04489835_2745"/>
<dbReference type="InterPro" id="IPR007921">
    <property type="entry name" value="CHAP_dom"/>
</dbReference>
<evidence type="ECO:0000259" key="3">
    <source>
        <dbReference type="PROSITE" id="PS50911"/>
    </source>
</evidence>
<sequence>MVLAALTAVSALIAAPIAHAQPRSVMVNTGAGELNVRSAPSANSQKIGSIADNSRVVIVCHSRGDEFSGGPYRLTTNIWNRLDTGGYVTDAMLVTGSNDPVVPRCDAASAPARATGRTSAKNPEEPGSPAWAALAKWHQVSPKKLYPALSGPPREWAASARVSGWTVLTRPEPRSIVVFAPGADGAGHVAWVDTTATRGGGQFIGITEAHKTGDGLIVWSSREVRHEPGMSYILLP</sequence>
<dbReference type="Proteomes" id="UP000182915">
    <property type="component" value="Chromosome I"/>
</dbReference>
<feature type="chain" id="PRO_5009298224" description="Peptidase C51 domain-containing protein" evidence="2">
    <location>
        <begin position="21"/>
        <end position="236"/>
    </location>
</feature>
<name>A0A1H6K3G3_MYCRU</name>
<dbReference type="Gene3D" id="3.90.1720.10">
    <property type="entry name" value="endopeptidase domain like (from Nostoc punctiforme)"/>
    <property type="match status" value="1"/>
</dbReference>
<accession>A0A1H6K3G3</accession>
<protein>
    <recommendedName>
        <fullName evidence="3">Peptidase C51 domain-containing protein</fullName>
    </recommendedName>
</protein>
<dbReference type="Pfam" id="PF05257">
    <property type="entry name" value="CHAP"/>
    <property type="match status" value="1"/>
</dbReference>
<dbReference type="Gene3D" id="2.30.30.40">
    <property type="entry name" value="SH3 Domains"/>
    <property type="match status" value="1"/>
</dbReference>
<dbReference type="EMBL" id="LT629971">
    <property type="protein sequence ID" value="SEH67469.1"/>
    <property type="molecule type" value="Genomic_DNA"/>
</dbReference>
<evidence type="ECO:0000313" key="4">
    <source>
        <dbReference type="EMBL" id="SEH67469.1"/>
    </source>
</evidence>
<evidence type="ECO:0000313" key="5">
    <source>
        <dbReference type="Proteomes" id="UP000182915"/>
    </source>
</evidence>
<evidence type="ECO:0000256" key="2">
    <source>
        <dbReference type="SAM" id="SignalP"/>
    </source>
</evidence>
<reference evidence="5" key="1">
    <citation type="submission" date="2016-10" db="EMBL/GenBank/DDBJ databases">
        <authorList>
            <person name="Varghese N."/>
            <person name="Submissions S."/>
        </authorList>
    </citation>
    <scope>NUCLEOTIDE SEQUENCE [LARGE SCALE GENOMIC DNA]</scope>
    <source>
        <strain evidence="5">DSM 45405</strain>
    </source>
</reference>
<dbReference type="AlphaFoldDB" id="A0A1H6K3G3"/>
<keyword evidence="5" id="KW-1185">Reference proteome</keyword>
<feature type="domain" description="Peptidase C51" evidence="3">
    <location>
        <begin position="104"/>
        <end position="234"/>
    </location>
</feature>
<proteinExistence type="predicted"/>
<organism evidence="4 5">
    <name type="scientific">Mycolicibacterium rutilum</name>
    <name type="common">Mycobacterium rutilum</name>
    <dbReference type="NCBI Taxonomy" id="370526"/>
    <lineage>
        <taxon>Bacteria</taxon>
        <taxon>Bacillati</taxon>
        <taxon>Actinomycetota</taxon>
        <taxon>Actinomycetes</taxon>
        <taxon>Mycobacteriales</taxon>
        <taxon>Mycobacteriaceae</taxon>
        <taxon>Mycolicibacterium</taxon>
    </lineage>
</organism>
<evidence type="ECO:0000256" key="1">
    <source>
        <dbReference type="SAM" id="MobiDB-lite"/>
    </source>
</evidence>
<gene>
    <name evidence="4" type="ORF">SAMN04489835_2745</name>
</gene>
<keyword evidence="2" id="KW-0732">Signal</keyword>